<dbReference type="PANTHER" id="PTHR31232">
    <property type="match status" value="1"/>
</dbReference>
<comment type="similarity">
    <text evidence="2 6">Belongs to the plant self-incompatibility (S1) protein family.</text>
</comment>
<reference evidence="7 8" key="1">
    <citation type="journal article" date="2009" name="Nat. Genet.">
        <title>The genome of the cucumber, Cucumis sativus L.</title>
        <authorList>
            <person name="Huang S."/>
            <person name="Li R."/>
            <person name="Zhang Z."/>
            <person name="Li L."/>
            <person name="Gu X."/>
            <person name="Fan W."/>
            <person name="Lucas W.J."/>
            <person name="Wang X."/>
            <person name="Xie B."/>
            <person name="Ni P."/>
            <person name="Ren Y."/>
            <person name="Zhu H."/>
            <person name="Li J."/>
            <person name="Lin K."/>
            <person name="Jin W."/>
            <person name="Fei Z."/>
            <person name="Li G."/>
            <person name="Staub J."/>
            <person name="Kilian A."/>
            <person name="van der Vossen E.A."/>
            <person name="Wu Y."/>
            <person name="Guo J."/>
            <person name="He J."/>
            <person name="Jia Z."/>
            <person name="Ren Y."/>
            <person name="Tian G."/>
            <person name="Lu Y."/>
            <person name="Ruan J."/>
            <person name="Qian W."/>
            <person name="Wang M."/>
            <person name="Huang Q."/>
            <person name="Li B."/>
            <person name="Xuan Z."/>
            <person name="Cao J."/>
            <person name="Asan"/>
            <person name="Wu Z."/>
            <person name="Zhang J."/>
            <person name="Cai Q."/>
            <person name="Bai Y."/>
            <person name="Zhao B."/>
            <person name="Han Y."/>
            <person name="Li Y."/>
            <person name="Li X."/>
            <person name="Wang S."/>
            <person name="Shi Q."/>
            <person name="Liu S."/>
            <person name="Cho W.K."/>
            <person name="Kim J.Y."/>
            <person name="Xu Y."/>
            <person name="Heller-Uszynska K."/>
            <person name="Miao H."/>
            <person name="Cheng Z."/>
            <person name="Zhang S."/>
            <person name="Wu J."/>
            <person name="Yang Y."/>
            <person name="Kang H."/>
            <person name="Li M."/>
            <person name="Liang H."/>
            <person name="Ren X."/>
            <person name="Shi Z."/>
            <person name="Wen M."/>
            <person name="Jian M."/>
            <person name="Yang H."/>
            <person name="Zhang G."/>
            <person name="Yang Z."/>
            <person name="Chen R."/>
            <person name="Liu S."/>
            <person name="Li J."/>
            <person name="Ma L."/>
            <person name="Liu H."/>
            <person name="Zhou Y."/>
            <person name="Zhao J."/>
            <person name="Fang X."/>
            <person name="Li G."/>
            <person name="Fang L."/>
            <person name="Li Y."/>
            <person name="Liu D."/>
            <person name="Zheng H."/>
            <person name="Zhang Y."/>
            <person name="Qin N."/>
            <person name="Li Z."/>
            <person name="Yang G."/>
            <person name="Yang S."/>
            <person name="Bolund L."/>
            <person name="Kristiansen K."/>
            <person name="Zheng H."/>
            <person name="Li S."/>
            <person name="Zhang X."/>
            <person name="Yang H."/>
            <person name="Wang J."/>
            <person name="Sun R."/>
            <person name="Zhang B."/>
            <person name="Jiang S."/>
            <person name="Wang J."/>
            <person name="Du Y."/>
            <person name="Li S."/>
        </authorList>
    </citation>
    <scope>NUCLEOTIDE SEQUENCE [LARGE SCALE GENOMIC DNA]</scope>
    <source>
        <strain evidence="8">cv. 9930</strain>
    </source>
</reference>
<dbReference type="KEGG" id="csv:101212063"/>
<keyword evidence="5 6" id="KW-0732">Signal</keyword>
<evidence type="ECO:0000256" key="5">
    <source>
        <dbReference type="ARBA" id="ARBA00022729"/>
    </source>
</evidence>
<dbReference type="Proteomes" id="UP000029981">
    <property type="component" value="Chromosome 7"/>
</dbReference>
<dbReference type="EMBL" id="CM002928">
    <property type="protein sequence ID" value="KGN44564.1"/>
    <property type="molecule type" value="Genomic_DNA"/>
</dbReference>
<evidence type="ECO:0000313" key="8">
    <source>
        <dbReference type="Proteomes" id="UP000029981"/>
    </source>
</evidence>
<dbReference type="OrthoDB" id="1727555at2759"/>
<dbReference type="Gramene" id="KGN44564">
    <property type="protein sequence ID" value="KGN44564"/>
    <property type="gene ID" value="Csa_7G336430"/>
</dbReference>
<dbReference type="OMA" id="FHRCGWE"/>
<evidence type="ECO:0000256" key="3">
    <source>
        <dbReference type="ARBA" id="ARBA00022471"/>
    </source>
</evidence>
<dbReference type="AlphaFoldDB" id="A0A0A0K6N8"/>
<evidence type="ECO:0000256" key="6">
    <source>
        <dbReference type="RuleBase" id="RU367044"/>
    </source>
</evidence>
<protein>
    <recommendedName>
        <fullName evidence="6">S-protein homolog</fullName>
    </recommendedName>
</protein>
<sequence>MGGISFKDQLLVFLAVSTLALVCSKPLSPWEIHIKNGLSDGQALFVHCKSKDSDLGERTLSTGAEFKWNFKVNIWDTTLFWCYLRKPKGDQVRFEAFWVEKKTRWLRVKCDGNICNWIAEDTGIYLKDNSTNEDERIHYWKFRETK</sequence>
<accession>A0A0A0K6N8</accession>
<reference evidence="7 8" key="3">
    <citation type="journal article" date="2010" name="BMC Genomics">
        <title>Transcriptome sequencing and comparative analysis of cucumber flowers with different sex types.</title>
        <authorList>
            <person name="Guo S."/>
            <person name="Zheng Y."/>
            <person name="Joung J.G."/>
            <person name="Liu S."/>
            <person name="Zhang Z."/>
            <person name="Crasta O.R."/>
            <person name="Sobral B.W."/>
            <person name="Xu Y."/>
            <person name="Huang S."/>
            <person name="Fei Z."/>
        </authorList>
    </citation>
    <scope>NUCLEOTIDE SEQUENCE [LARGE SCALE GENOMIC DNA]</scope>
    <source>
        <strain evidence="8">cv. 9930</strain>
    </source>
</reference>
<gene>
    <name evidence="7" type="ORF">Csa_7G336430</name>
</gene>
<dbReference type="InterPro" id="IPR010264">
    <property type="entry name" value="Self-incomp_S1"/>
</dbReference>
<organism evidence="7 8">
    <name type="scientific">Cucumis sativus</name>
    <name type="common">Cucumber</name>
    <dbReference type="NCBI Taxonomy" id="3659"/>
    <lineage>
        <taxon>Eukaryota</taxon>
        <taxon>Viridiplantae</taxon>
        <taxon>Streptophyta</taxon>
        <taxon>Embryophyta</taxon>
        <taxon>Tracheophyta</taxon>
        <taxon>Spermatophyta</taxon>
        <taxon>Magnoliopsida</taxon>
        <taxon>eudicotyledons</taxon>
        <taxon>Gunneridae</taxon>
        <taxon>Pentapetalae</taxon>
        <taxon>rosids</taxon>
        <taxon>fabids</taxon>
        <taxon>Cucurbitales</taxon>
        <taxon>Cucurbitaceae</taxon>
        <taxon>Benincaseae</taxon>
        <taxon>Cucumis</taxon>
    </lineage>
</organism>
<evidence type="ECO:0000256" key="4">
    <source>
        <dbReference type="ARBA" id="ARBA00022525"/>
    </source>
</evidence>
<dbReference type="GO" id="GO:0005576">
    <property type="term" value="C:extracellular region"/>
    <property type="evidence" value="ECO:0007669"/>
    <property type="project" value="UniProtKB-SubCell"/>
</dbReference>
<dbReference type="GO" id="GO:0060320">
    <property type="term" value="P:rejection of self pollen"/>
    <property type="evidence" value="ECO:0007669"/>
    <property type="project" value="UniProtKB-KW"/>
</dbReference>
<name>A0A0A0K6N8_CUCSA</name>
<dbReference type="eggNOG" id="ENOG502SQIK">
    <property type="taxonomic scope" value="Eukaryota"/>
</dbReference>
<comment type="subcellular location">
    <subcellularLocation>
        <location evidence="1 6">Secreted</location>
    </subcellularLocation>
</comment>
<reference evidence="7 8" key="4">
    <citation type="journal article" date="2011" name="BMC Genomics">
        <title>RNA-Seq improves annotation of protein-coding genes in the cucumber genome.</title>
        <authorList>
            <person name="Li Z."/>
            <person name="Zhang Z."/>
            <person name="Yan P."/>
            <person name="Huang S."/>
            <person name="Fei Z."/>
            <person name="Lin K."/>
        </authorList>
    </citation>
    <scope>NUCLEOTIDE SEQUENCE [LARGE SCALE GENOMIC DNA]</scope>
    <source>
        <strain evidence="8">cv. 9930</strain>
    </source>
</reference>
<keyword evidence="8" id="KW-1185">Reference proteome</keyword>
<proteinExistence type="inferred from homology"/>
<dbReference type="Pfam" id="PF05938">
    <property type="entry name" value="Self-incomp_S1"/>
    <property type="match status" value="1"/>
</dbReference>
<reference evidence="7 8" key="2">
    <citation type="journal article" date="2009" name="PLoS ONE">
        <title>An integrated genetic and cytogenetic map of the cucumber genome.</title>
        <authorList>
            <person name="Ren Y."/>
            <person name="Zhang Z."/>
            <person name="Liu J."/>
            <person name="Staub J.E."/>
            <person name="Han Y."/>
            <person name="Cheng Z."/>
            <person name="Li X."/>
            <person name="Lu J."/>
            <person name="Miao H."/>
            <person name="Kang H."/>
            <person name="Xie B."/>
            <person name="Gu X."/>
            <person name="Wang X."/>
            <person name="Du Y."/>
            <person name="Jin W."/>
            <person name="Huang S."/>
        </authorList>
    </citation>
    <scope>NUCLEOTIDE SEQUENCE [LARGE SCALE GENOMIC DNA]</scope>
    <source>
        <strain evidence="8">cv. 9930</strain>
    </source>
</reference>
<dbReference type="PANTHER" id="PTHR31232:SF156">
    <property type="entry name" value="PLANT SELF-INCOMPATIBILITY PROTEIN S1 FAMILY-RELATED"/>
    <property type="match status" value="1"/>
</dbReference>
<keyword evidence="4 6" id="KW-0964">Secreted</keyword>
<evidence type="ECO:0000313" key="7">
    <source>
        <dbReference type="EMBL" id="KGN44564.1"/>
    </source>
</evidence>
<feature type="signal peptide" evidence="6">
    <location>
        <begin position="1"/>
        <end position="24"/>
    </location>
</feature>
<keyword evidence="3 6" id="KW-0713">Self-incompatibility</keyword>
<feature type="chain" id="PRO_5025084116" description="S-protein homolog" evidence="6">
    <location>
        <begin position="25"/>
        <end position="146"/>
    </location>
</feature>
<evidence type="ECO:0000256" key="2">
    <source>
        <dbReference type="ARBA" id="ARBA00005581"/>
    </source>
</evidence>
<evidence type="ECO:0000256" key="1">
    <source>
        <dbReference type="ARBA" id="ARBA00004613"/>
    </source>
</evidence>